<keyword evidence="3" id="KW-1185">Reference proteome</keyword>
<reference evidence="2" key="1">
    <citation type="submission" date="2020-10" db="EMBL/GenBank/DDBJ databases">
        <authorList>
            <person name="Han B."/>
            <person name="Lu T."/>
            <person name="Zhao Q."/>
            <person name="Huang X."/>
            <person name="Zhao Y."/>
        </authorList>
    </citation>
    <scope>NUCLEOTIDE SEQUENCE</scope>
</reference>
<gene>
    <name evidence="2" type="ORF">NCGR_LOCUS28992</name>
</gene>
<name>A0A811PB36_9POAL</name>
<sequence>MRSLRRTRSPRDCPSSAPPLPVPPPVAPAPRQEGSARATRSGSAGHRAKPQAEICGVLHEAAGGGGAAPVVGGAGAGRGPMDAMMVSTVYQASDASCDLLLGTSTG</sequence>
<evidence type="ECO:0000313" key="3">
    <source>
        <dbReference type="Proteomes" id="UP000604825"/>
    </source>
</evidence>
<comment type="caution">
    <text evidence="2">The sequence shown here is derived from an EMBL/GenBank/DDBJ whole genome shotgun (WGS) entry which is preliminary data.</text>
</comment>
<proteinExistence type="predicted"/>
<feature type="region of interest" description="Disordered" evidence="1">
    <location>
        <begin position="1"/>
        <end position="52"/>
    </location>
</feature>
<dbReference type="Proteomes" id="UP000604825">
    <property type="component" value="Unassembled WGS sequence"/>
</dbReference>
<evidence type="ECO:0000256" key="1">
    <source>
        <dbReference type="SAM" id="MobiDB-lite"/>
    </source>
</evidence>
<feature type="compositionally biased region" description="Pro residues" evidence="1">
    <location>
        <begin position="16"/>
        <end position="28"/>
    </location>
</feature>
<organism evidence="2 3">
    <name type="scientific">Miscanthus lutarioriparius</name>
    <dbReference type="NCBI Taxonomy" id="422564"/>
    <lineage>
        <taxon>Eukaryota</taxon>
        <taxon>Viridiplantae</taxon>
        <taxon>Streptophyta</taxon>
        <taxon>Embryophyta</taxon>
        <taxon>Tracheophyta</taxon>
        <taxon>Spermatophyta</taxon>
        <taxon>Magnoliopsida</taxon>
        <taxon>Liliopsida</taxon>
        <taxon>Poales</taxon>
        <taxon>Poaceae</taxon>
        <taxon>PACMAD clade</taxon>
        <taxon>Panicoideae</taxon>
        <taxon>Andropogonodae</taxon>
        <taxon>Andropogoneae</taxon>
        <taxon>Saccharinae</taxon>
        <taxon>Miscanthus</taxon>
    </lineage>
</organism>
<accession>A0A811PB36</accession>
<dbReference type="AlphaFoldDB" id="A0A811PB36"/>
<protein>
    <submittedName>
        <fullName evidence="2">Uncharacterized protein</fullName>
    </submittedName>
</protein>
<dbReference type="EMBL" id="CAJGYO010000007">
    <property type="protein sequence ID" value="CAD6244223.1"/>
    <property type="molecule type" value="Genomic_DNA"/>
</dbReference>
<evidence type="ECO:0000313" key="2">
    <source>
        <dbReference type="EMBL" id="CAD6244223.1"/>
    </source>
</evidence>